<evidence type="ECO:0000256" key="7">
    <source>
        <dbReference type="ARBA" id="ARBA00022982"/>
    </source>
</evidence>
<reference evidence="15" key="1">
    <citation type="submission" date="2018-02" db="EMBL/GenBank/DDBJ databases">
        <authorList>
            <person name="Clavel T."/>
            <person name="Strowig T."/>
        </authorList>
    </citation>
    <scope>NUCLEOTIDE SEQUENCE [LARGE SCALE GENOMIC DNA]</scope>
    <source>
        <strain evidence="15">DSM 100764</strain>
    </source>
</reference>
<protein>
    <submittedName>
        <fullName evidence="14">Dihydroorotate dehydrogenase electron transfer subunit</fullName>
    </submittedName>
</protein>
<proteinExistence type="inferred from homology"/>
<dbReference type="PANTHER" id="PTHR43513:SF3">
    <property type="entry name" value="DIHYDROOROTATE DEHYDROGENASE B (NAD(+)), ELECTRON TRANSFER SUBUNIT-RELATED"/>
    <property type="match status" value="1"/>
</dbReference>
<dbReference type="SUPFAM" id="SSF52343">
    <property type="entry name" value="Ferredoxin reductase-like, C-terminal NADP-linked domain"/>
    <property type="match status" value="1"/>
</dbReference>
<dbReference type="EMBL" id="PUBV01000001">
    <property type="protein sequence ID" value="PWB09700.1"/>
    <property type="molecule type" value="Genomic_DNA"/>
</dbReference>
<feature type="binding site" evidence="11">
    <location>
        <begin position="74"/>
        <end position="76"/>
    </location>
    <ligand>
        <name>FAD</name>
        <dbReference type="ChEBI" id="CHEBI:57692"/>
    </ligand>
</feature>
<evidence type="ECO:0000313" key="14">
    <source>
        <dbReference type="EMBL" id="PWB09700.1"/>
    </source>
</evidence>
<keyword evidence="15" id="KW-1185">Reference proteome</keyword>
<evidence type="ECO:0000256" key="10">
    <source>
        <dbReference type="ARBA" id="ARBA00034078"/>
    </source>
</evidence>
<dbReference type="PROSITE" id="PS51384">
    <property type="entry name" value="FAD_FR"/>
    <property type="match status" value="1"/>
</dbReference>
<feature type="domain" description="FAD-binding FR-type" evidence="13">
    <location>
        <begin position="4"/>
        <end position="106"/>
    </location>
</feature>
<keyword evidence="4 12" id="KW-0001">2Fe-2S</keyword>
<dbReference type="Gene3D" id="2.10.240.10">
    <property type="entry name" value="Dihydroorotate dehydrogenase, electron transfer subunit"/>
    <property type="match status" value="1"/>
</dbReference>
<dbReference type="InterPro" id="IPR050353">
    <property type="entry name" value="PyrK_electron_transfer"/>
</dbReference>
<keyword evidence="6 11" id="KW-0274">FAD</keyword>
<feature type="binding site" evidence="11">
    <location>
        <begin position="57"/>
        <end position="60"/>
    </location>
    <ligand>
        <name>FAD</name>
        <dbReference type="ChEBI" id="CHEBI:57692"/>
    </ligand>
</feature>
<dbReference type="InterPro" id="IPR017927">
    <property type="entry name" value="FAD-bd_FR_type"/>
</dbReference>
<keyword evidence="7" id="KW-0249">Electron transport</keyword>
<feature type="binding site" evidence="12">
    <location>
        <position position="237"/>
    </location>
    <ligand>
        <name>[2Fe-2S] cluster</name>
        <dbReference type="ChEBI" id="CHEBI:190135"/>
    </ligand>
</feature>
<feature type="binding site" evidence="11">
    <location>
        <begin position="81"/>
        <end position="82"/>
    </location>
    <ligand>
        <name>FAD</name>
        <dbReference type="ChEBI" id="CHEBI:57692"/>
    </ligand>
</feature>
<dbReference type="AlphaFoldDB" id="A0A2V1J3S6"/>
<dbReference type="Gene3D" id="3.40.50.80">
    <property type="entry name" value="Nucleotide-binding domain of ferredoxin-NADP reductase (FNR) module"/>
    <property type="match status" value="1"/>
</dbReference>
<dbReference type="InterPro" id="IPR037117">
    <property type="entry name" value="Dihydroorotate_DH_ele_sf"/>
</dbReference>
<evidence type="ECO:0000259" key="13">
    <source>
        <dbReference type="PROSITE" id="PS51384"/>
    </source>
</evidence>
<comment type="similarity">
    <text evidence="1">Belongs to the PyrK family.</text>
</comment>
<evidence type="ECO:0000256" key="4">
    <source>
        <dbReference type="ARBA" id="ARBA00022714"/>
    </source>
</evidence>
<evidence type="ECO:0000256" key="2">
    <source>
        <dbReference type="ARBA" id="ARBA00022448"/>
    </source>
</evidence>
<dbReference type="GO" id="GO:0050660">
    <property type="term" value="F:flavin adenine dinucleotide binding"/>
    <property type="evidence" value="ECO:0007669"/>
    <property type="project" value="InterPro"/>
</dbReference>
<evidence type="ECO:0000256" key="5">
    <source>
        <dbReference type="ARBA" id="ARBA00022723"/>
    </source>
</evidence>
<organism evidence="14 15">
    <name type="scientific">Paramuribaculum intestinale</name>
    <dbReference type="NCBI Taxonomy" id="2094151"/>
    <lineage>
        <taxon>Bacteria</taxon>
        <taxon>Pseudomonadati</taxon>
        <taxon>Bacteroidota</taxon>
        <taxon>Bacteroidia</taxon>
        <taxon>Bacteroidales</taxon>
        <taxon>Muribaculaceae</taxon>
        <taxon>Paramuribaculum</taxon>
    </lineage>
</organism>
<dbReference type="InterPro" id="IPR017938">
    <property type="entry name" value="Riboflavin_synthase-like_b-brl"/>
</dbReference>
<dbReference type="PANTHER" id="PTHR43513">
    <property type="entry name" value="DIHYDROOROTATE DEHYDROGENASE B (NAD(+)), ELECTRON TRANSFER SUBUNIT"/>
    <property type="match status" value="1"/>
</dbReference>
<dbReference type="Proteomes" id="UP000244925">
    <property type="component" value="Unassembled WGS sequence"/>
</dbReference>
<dbReference type="InterPro" id="IPR012165">
    <property type="entry name" value="Cyt_c3_hydrogenase_gsu"/>
</dbReference>
<evidence type="ECO:0000256" key="3">
    <source>
        <dbReference type="ARBA" id="ARBA00022630"/>
    </source>
</evidence>
<comment type="caution">
    <text evidence="14">The sequence shown here is derived from an EMBL/GenBank/DDBJ whole genome shotgun (WGS) entry which is preliminary data.</text>
</comment>
<feature type="binding site" evidence="12">
    <location>
        <position position="234"/>
    </location>
    <ligand>
        <name>[2Fe-2S] cluster</name>
        <dbReference type="ChEBI" id="CHEBI:190135"/>
    </ligand>
</feature>
<dbReference type="GeneID" id="93424218"/>
<evidence type="ECO:0000256" key="11">
    <source>
        <dbReference type="PIRSR" id="PIRSR006816-1"/>
    </source>
</evidence>
<dbReference type="Pfam" id="PF10418">
    <property type="entry name" value="DHODB_Fe-S_bind"/>
    <property type="match status" value="1"/>
</dbReference>
<dbReference type="GO" id="GO:0016491">
    <property type="term" value="F:oxidoreductase activity"/>
    <property type="evidence" value="ECO:0007669"/>
    <property type="project" value="InterPro"/>
</dbReference>
<feature type="binding site" evidence="12">
    <location>
        <position position="229"/>
    </location>
    <ligand>
        <name>[2Fe-2S] cluster</name>
        <dbReference type="ChEBI" id="CHEBI:190135"/>
    </ligand>
</feature>
<dbReference type="GO" id="GO:0051537">
    <property type="term" value="F:2 iron, 2 sulfur cluster binding"/>
    <property type="evidence" value="ECO:0007669"/>
    <property type="project" value="UniProtKB-KW"/>
</dbReference>
<keyword evidence="3 11" id="KW-0285">Flavoprotein</keyword>
<evidence type="ECO:0000256" key="12">
    <source>
        <dbReference type="PIRSR" id="PIRSR006816-2"/>
    </source>
</evidence>
<evidence type="ECO:0000256" key="8">
    <source>
        <dbReference type="ARBA" id="ARBA00023004"/>
    </source>
</evidence>
<dbReference type="Gene3D" id="2.40.30.10">
    <property type="entry name" value="Translation factors"/>
    <property type="match status" value="1"/>
</dbReference>
<keyword evidence="9 12" id="KW-0411">Iron-sulfur</keyword>
<evidence type="ECO:0000256" key="6">
    <source>
        <dbReference type="ARBA" id="ARBA00022827"/>
    </source>
</evidence>
<dbReference type="RefSeq" id="WP_107034752.1">
    <property type="nucleotide sequence ID" value="NZ_CAONGC010000002.1"/>
</dbReference>
<comment type="cofactor">
    <cofactor evidence="12">
        <name>[2Fe-2S] cluster</name>
        <dbReference type="ChEBI" id="CHEBI:190135"/>
    </cofactor>
    <text evidence="12">Binds 1 [2Fe-2S] cluster per subunit.</text>
</comment>
<evidence type="ECO:0000256" key="9">
    <source>
        <dbReference type="ARBA" id="ARBA00023014"/>
    </source>
</evidence>
<sequence>MVKKTIKDFTVKSAQHLSEAYTLLKLTPTDGTEVTTAMPGQFVQVAVPDTPNTFLRRPISVNFIDRSDNTLWLLVRNAGEGTSRLCEMKTGEHLNIILPLGNGFSMPEENNSTPKRLLLVGGGVGVAPLLYLGHALAGGGHTPEFLLGARSCADLLELDEFKRIGTVHVATDDGSAGVHGLVTQHPAIDSQDIDCIYCCGPAPMMKAVAAIARQNNVACEVSLENMMACGLGACLCCVENTVKGNVCVCTEGPVFNITQLTWQ</sequence>
<name>A0A2V1J3S6_9BACT</name>
<dbReference type="InterPro" id="IPR039261">
    <property type="entry name" value="FNR_nucleotide-bd"/>
</dbReference>
<keyword evidence="2" id="KW-0813">Transport</keyword>
<dbReference type="GO" id="GO:0046872">
    <property type="term" value="F:metal ion binding"/>
    <property type="evidence" value="ECO:0007669"/>
    <property type="project" value="UniProtKB-KW"/>
</dbReference>
<dbReference type="SUPFAM" id="SSF63380">
    <property type="entry name" value="Riboflavin synthase domain-like"/>
    <property type="match status" value="1"/>
</dbReference>
<comment type="cofactor">
    <cofactor evidence="10">
        <name>[2Fe-2S] cluster</name>
        <dbReference type="ChEBI" id="CHEBI:190135"/>
    </cofactor>
</comment>
<evidence type="ECO:0000256" key="1">
    <source>
        <dbReference type="ARBA" id="ARBA00006422"/>
    </source>
</evidence>
<accession>A0A2V1J3S6</accession>
<feature type="binding site" evidence="12">
    <location>
        <position position="249"/>
    </location>
    <ligand>
        <name>[2Fe-2S] cluster</name>
        <dbReference type="ChEBI" id="CHEBI:190135"/>
    </ligand>
</feature>
<dbReference type="InterPro" id="IPR019480">
    <property type="entry name" value="Dihydroorotate_DH_Fe-S-bd"/>
</dbReference>
<dbReference type="GO" id="GO:0006221">
    <property type="term" value="P:pyrimidine nucleotide biosynthetic process"/>
    <property type="evidence" value="ECO:0007669"/>
    <property type="project" value="InterPro"/>
</dbReference>
<comment type="cofactor">
    <cofactor evidence="11">
        <name>FAD</name>
        <dbReference type="ChEBI" id="CHEBI:57692"/>
    </cofactor>
    <text evidence="11">Binds 1 FAD per subunit.</text>
</comment>
<dbReference type="PIRSF" id="PIRSF006816">
    <property type="entry name" value="Cyc3_hyd_g"/>
    <property type="match status" value="1"/>
</dbReference>
<evidence type="ECO:0000313" key="15">
    <source>
        <dbReference type="Proteomes" id="UP000244925"/>
    </source>
</evidence>
<gene>
    <name evidence="14" type="ORF">C5O25_00390</name>
</gene>
<keyword evidence="5 12" id="KW-0479">Metal-binding</keyword>
<dbReference type="CDD" id="cd06218">
    <property type="entry name" value="DHOD_e_trans"/>
    <property type="match status" value="1"/>
</dbReference>
<keyword evidence="8 12" id="KW-0408">Iron</keyword>